<dbReference type="EMBL" id="JBBNAG010000003">
    <property type="protein sequence ID" value="KAK9148230.1"/>
    <property type="molecule type" value="Genomic_DNA"/>
</dbReference>
<reference evidence="2 3" key="1">
    <citation type="submission" date="2024-01" db="EMBL/GenBank/DDBJ databases">
        <title>Genome assemblies of Stephania.</title>
        <authorList>
            <person name="Yang L."/>
        </authorList>
    </citation>
    <scope>NUCLEOTIDE SEQUENCE [LARGE SCALE GENOMIC DNA]</scope>
    <source>
        <strain evidence="2">JXDWG</strain>
        <tissue evidence="2">Leaf</tissue>
    </source>
</reference>
<dbReference type="InterPro" id="IPR026960">
    <property type="entry name" value="RVT-Znf"/>
</dbReference>
<evidence type="ECO:0000313" key="2">
    <source>
        <dbReference type="EMBL" id="KAK9148230.1"/>
    </source>
</evidence>
<dbReference type="AlphaFoldDB" id="A0AAP0KBP7"/>
<dbReference type="Pfam" id="PF13966">
    <property type="entry name" value="zf-RVT"/>
    <property type="match status" value="1"/>
</dbReference>
<evidence type="ECO:0000313" key="3">
    <source>
        <dbReference type="Proteomes" id="UP001419268"/>
    </source>
</evidence>
<gene>
    <name evidence="2" type="ORF">Scep_006987</name>
</gene>
<dbReference type="Proteomes" id="UP001419268">
    <property type="component" value="Unassembled WGS sequence"/>
</dbReference>
<comment type="caution">
    <text evidence="2">The sequence shown here is derived from an EMBL/GenBank/DDBJ whole genome shotgun (WGS) entry which is preliminary data.</text>
</comment>
<proteinExistence type="predicted"/>
<sequence length="109" mass="12736">MGSVNSVYRVALNLKEGSNFQRVDGNWKLVWNLSIPLKVKHFLWSLLRNCIPAKKKLKDRGMQITTMCTACDAYEESLPHLFLQCRRICSSWNGVIPIPWIDNRFNFTY</sequence>
<accession>A0AAP0KBP7</accession>
<organism evidence="2 3">
    <name type="scientific">Stephania cephalantha</name>
    <dbReference type="NCBI Taxonomy" id="152367"/>
    <lineage>
        <taxon>Eukaryota</taxon>
        <taxon>Viridiplantae</taxon>
        <taxon>Streptophyta</taxon>
        <taxon>Embryophyta</taxon>
        <taxon>Tracheophyta</taxon>
        <taxon>Spermatophyta</taxon>
        <taxon>Magnoliopsida</taxon>
        <taxon>Ranunculales</taxon>
        <taxon>Menispermaceae</taxon>
        <taxon>Menispermoideae</taxon>
        <taxon>Cissampelideae</taxon>
        <taxon>Stephania</taxon>
    </lineage>
</organism>
<feature type="domain" description="Reverse transcriptase zinc-binding" evidence="1">
    <location>
        <begin position="4"/>
        <end position="92"/>
    </location>
</feature>
<evidence type="ECO:0000259" key="1">
    <source>
        <dbReference type="Pfam" id="PF13966"/>
    </source>
</evidence>
<name>A0AAP0KBP7_9MAGN</name>
<keyword evidence="3" id="KW-1185">Reference proteome</keyword>
<protein>
    <recommendedName>
        <fullName evidence="1">Reverse transcriptase zinc-binding domain-containing protein</fullName>
    </recommendedName>
</protein>